<dbReference type="GO" id="GO:0005829">
    <property type="term" value="C:cytosol"/>
    <property type="evidence" value="ECO:0007669"/>
    <property type="project" value="TreeGrafter"/>
</dbReference>
<dbReference type="SUPFAM" id="SSF111283">
    <property type="entry name" value="Putative modulator of DNA gyrase, PmbA/TldD"/>
    <property type="match status" value="1"/>
</dbReference>
<dbReference type="InterPro" id="IPR051463">
    <property type="entry name" value="Peptidase_U62_metallo"/>
</dbReference>
<evidence type="ECO:0000259" key="2">
    <source>
        <dbReference type="Pfam" id="PF19289"/>
    </source>
</evidence>
<dbReference type="AlphaFoldDB" id="A0A133K939"/>
<comment type="caution">
    <text evidence="3">The sequence shown here is derived from an EMBL/GenBank/DDBJ whole genome shotgun (WGS) entry which is preliminary data.</text>
</comment>
<dbReference type="PANTHER" id="PTHR30624:SF0">
    <property type="entry name" value="METALLOPROTEASE SLR0863"/>
    <property type="match status" value="1"/>
</dbReference>
<dbReference type="PATRIC" id="fig|33036.3.peg.1863"/>
<sequence>MQVKVKITRYQITKMFNTPIKSLKNEFKLRYLFNGLSYTEQDRNYYEKGFDYKNKEFYENILNNKSDFIKIDHDMLNLSNFKFYIQVIEQFCKKYNIEYYLKWEIVNKKLTNSQKSISILDGHIDLALHILNNSVNEVIYFYADNFNQLIEKMFNFRGKLQFISEFSPIKNMNLKGENVLLSELASGIFIHEVVGHLSESDLLVGKQNLINDLINKKINNELTVIDDGSIMSSGWTPVDDELTNSENTTLIKSGKWNKFLHSNYTSELFNTHSTGNCRISYPEFKPQVRMTNLVIDKGSTDLDLLLKKNDKFIFIDSFSTCYGFRKIHIVPNRSYYYQNGNLEPVRINELIIDAYDILGKIIYVGNKDDIIQSTLTGCKKFSKSILPVSIRSPKLFFESFIS</sequence>
<evidence type="ECO:0000313" key="3">
    <source>
        <dbReference type="EMBL" id="KWZ76082.1"/>
    </source>
</evidence>
<dbReference type="EMBL" id="LRPM01000094">
    <property type="protein sequence ID" value="KWZ76082.1"/>
    <property type="molecule type" value="Genomic_DNA"/>
</dbReference>
<comment type="similarity">
    <text evidence="1">Belongs to the peptidase U62 family.</text>
</comment>
<accession>A0A133K939</accession>
<feature type="domain" description="Metalloprotease TldD/E C-terminal" evidence="2">
    <location>
        <begin position="178"/>
        <end position="399"/>
    </location>
</feature>
<proteinExistence type="inferred from homology"/>
<reference evidence="4" key="1">
    <citation type="submission" date="2016-01" db="EMBL/GenBank/DDBJ databases">
        <authorList>
            <person name="Mitreva M."/>
            <person name="Pepin K.H."/>
            <person name="Mihindukulasuriya K.A."/>
            <person name="Fulton R."/>
            <person name="Fronick C."/>
            <person name="O'Laughlin M."/>
            <person name="Miner T."/>
            <person name="Herter B."/>
            <person name="Rosa B.A."/>
            <person name="Cordes M."/>
            <person name="Tomlinson C."/>
            <person name="Wollam A."/>
            <person name="Palsikar V.B."/>
            <person name="Mardis E.R."/>
            <person name="Wilson R.K."/>
        </authorList>
    </citation>
    <scope>NUCLEOTIDE SEQUENCE [LARGE SCALE GENOMIC DNA]</scope>
    <source>
        <strain evidence="4">MJR8151</strain>
    </source>
</reference>
<evidence type="ECO:0000313" key="4">
    <source>
        <dbReference type="Proteomes" id="UP000070383"/>
    </source>
</evidence>
<dbReference type="InterPro" id="IPR045569">
    <property type="entry name" value="Metalloprtase-TldD/E_C"/>
</dbReference>
<name>A0A133K939_9FIRM</name>
<dbReference type="InterPro" id="IPR036059">
    <property type="entry name" value="TldD/PmbA_sf"/>
</dbReference>
<protein>
    <recommendedName>
        <fullName evidence="2">Metalloprotease TldD/E C-terminal domain-containing protein</fullName>
    </recommendedName>
</protein>
<evidence type="ECO:0000256" key="1">
    <source>
        <dbReference type="ARBA" id="ARBA00005836"/>
    </source>
</evidence>
<keyword evidence="4" id="KW-1185">Reference proteome</keyword>
<dbReference type="RefSeq" id="WP_060929928.1">
    <property type="nucleotide sequence ID" value="NZ_KQ955304.1"/>
</dbReference>
<dbReference type="PANTHER" id="PTHR30624">
    <property type="entry name" value="UNCHARACTERIZED PROTEIN TLDD AND PMBA"/>
    <property type="match status" value="1"/>
</dbReference>
<gene>
    <name evidence="3" type="ORF">HMPREF3200_01884</name>
</gene>
<dbReference type="GO" id="GO:0006508">
    <property type="term" value="P:proteolysis"/>
    <property type="evidence" value="ECO:0007669"/>
    <property type="project" value="InterPro"/>
</dbReference>
<organism evidence="3 4">
    <name type="scientific">Anaerococcus tetradius</name>
    <dbReference type="NCBI Taxonomy" id="33036"/>
    <lineage>
        <taxon>Bacteria</taxon>
        <taxon>Bacillati</taxon>
        <taxon>Bacillota</taxon>
        <taxon>Tissierellia</taxon>
        <taxon>Tissierellales</taxon>
        <taxon>Peptoniphilaceae</taxon>
        <taxon>Anaerococcus</taxon>
    </lineage>
</organism>
<dbReference type="OrthoDB" id="9803213at2"/>
<dbReference type="Pfam" id="PF19289">
    <property type="entry name" value="PmbA_TldD_3rd"/>
    <property type="match status" value="1"/>
</dbReference>
<dbReference type="STRING" id="33036.HMPREF3200_01884"/>
<dbReference type="GO" id="GO:0008237">
    <property type="term" value="F:metallopeptidase activity"/>
    <property type="evidence" value="ECO:0007669"/>
    <property type="project" value="InterPro"/>
</dbReference>
<dbReference type="Proteomes" id="UP000070383">
    <property type="component" value="Unassembled WGS sequence"/>
</dbReference>